<protein>
    <submittedName>
        <fullName evidence="5">SpoIIE family protein phosphatase</fullName>
    </submittedName>
</protein>
<reference evidence="5 6" key="1">
    <citation type="submission" date="2020-04" db="EMBL/GenBank/DDBJ databases">
        <title>Flammeovirga sp. SR4, a novel species isolated from seawater.</title>
        <authorList>
            <person name="Wang X."/>
        </authorList>
    </citation>
    <scope>NUCLEOTIDE SEQUENCE [LARGE SCALE GENOMIC DNA]</scope>
    <source>
        <strain evidence="5 6">ATCC 23126</strain>
    </source>
</reference>
<dbReference type="Pfam" id="PF07228">
    <property type="entry name" value="SpoIIE"/>
    <property type="match status" value="1"/>
</dbReference>
<evidence type="ECO:0000259" key="4">
    <source>
        <dbReference type="PROSITE" id="PS50885"/>
    </source>
</evidence>
<dbReference type="Proteomes" id="UP000576082">
    <property type="component" value="Unassembled WGS sequence"/>
</dbReference>
<dbReference type="GO" id="GO:0016791">
    <property type="term" value="F:phosphatase activity"/>
    <property type="evidence" value="ECO:0007669"/>
    <property type="project" value="TreeGrafter"/>
</dbReference>
<dbReference type="Gene3D" id="6.10.340.10">
    <property type="match status" value="1"/>
</dbReference>
<evidence type="ECO:0000256" key="2">
    <source>
        <dbReference type="SAM" id="Coils"/>
    </source>
</evidence>
<dbReference type="CDD" id="cd06225">
    <property type="entry name" value="HAMP"/>
    <property type="match status" value="1"/>
</dbReference>
<keyword evidence="2" id="KW-0175">Coiled coil</keyword>
<accession>A0A7X9RTH0</accession>
<dbReference type="InterPro" id="IPR001932">
    <property type="entry name" value="PPM-type_phosphatase-like_dom"/>
</dbReference>
<keyword evidence="6" id="KW-1185">Reference proteome</keyword>
<keyword evidence="3" id="KW-0472">Membrane</keyword>
<feature type="coiled-coil region" evidence="2">
    <location>
        <begin position="534"/>
        <end position="572"/>
    </location>
</feature>
<evidence type="ECO:0000256" key="1">
    <source>
        <dbReference type="ARBA" id="ARBA00022801"/>
    </source>
</evidence>
<keyword evidence="3" id="KW-0812">Transmembrane</keyword>
<dbReference type="GO" id="GO:0007165">
    <property type="term" value="P:signal transduction"/>
    <property type="evidence" value="ECO:0007669"/>
    <property type="project" value="InterPro"/>
</dbReference>
<dbReference type="InterPro" id="IPR003660">
    <property type="entry name" value="HAMP_dom"/>
</dbReference>
<sequence>MKLTPQKRQAKSIKTRLVWSFATNLLIISVVFFVYAYIKNTTTNAENVVNDLAVVSNKIQKIKSGQQSFLLTETINPTFYETKQNKYINKNKELIAEINQQIDAFYVNDYVKRANVIMPLRNLEKSIALYHTTLDSLVSVQLKRGFKSFGVEGDMRRSVYSVMNSGYALDQVKILSLRRHEKDYILRKDKAYAGKLSKVIEKLKVDVDRTVSDKYGRVYLKGALDNYEQYFHKLVALDAQLGYFGNAGIKDNLNVSLNIIEKDIHNISEVVKEYERYWQNINLILLFVSAFSIILVNALLLYYLLNRLGKPINKLSKSIHQIVEDKFQGKIYTINTQDEIGDLSRDFNYVLEKMSERSDEILQQKEELATTYEKIDTIRQIGNKISNHTSVSEIIEEFNRALSNVLDFSLFMVGIVHEDKMHYQGYDKEGQYYELKRSLLDNTHLGVTCYNSQEAIICEDFLGSTPNPYKHLLPVITHKKAASLIYLPLTSSTGKIGVLAIHNDRPNAYTDVEINMLGSIVVYAVSALQTAVNYEDLETQVLKKTEQINRHRDELMSSNLLLQGTLEELEKKNSQQTSSIQYAKRIQQALLPNISMIQSKFHDAFVFYRPKDIVSGDFYWMESKGDYTYLAVADCTGHGVPGAFMSILGREILSNLINSKEYMTPAQLLDELNVRIRVVLQQEKMNNKDGMDIGICVINKKKRQLTFAGAHHPLYLVKKDAVGQQEIEVVPGEKQSIGGHVFKKKAYQKFTDHVIKLDDPNAQIESVYMCTDGYQDQFGGEKGQKFYKKNMRKLFLEVSEKPMFEQKSIIAMTINEWMQETEKQTDDILVIGFKLPPIQFVGKTLEDKNVKDMLGLV</sequence>
<dbReference type="EMBL" id="JABANE010000024">
    <property type="protein sequence ID" value="NME68490.1"/>
    <property type="molecule type" value="Genomic_DNA"/>
</dbReference>
<dbReference type="RefSeq" id="WP_169656793.1">
    <property type="nucleotide sequence ID" value="NZ_JABANE010000024.1"/>
</dbReference>
<dbReference type="PANTHER" id="PTHR43156:SF9">
    <property type="entry name" value="HAMP DOMAIN-CONTAINING PROTEIN"/>
    <property type="match status" value="1"/>
</dbReference>
<gene>
    <name evidence="5" type="ORF">HHU12_11015</name>
</gene>
<dbReference type="SUPFAM" id="SSF55781">
    <property type="entry name" value="GAF domain-like"/>
    <property type="match status" value="1"/>
</dbReference>
<proteinExistence type="predicted"/>
<dbReference type="Gene3D" id="3.60.40.10">
    <property type="entry name" value="PPM-type phosphatase domain"/>
    <property type="match status" value="1"/>
</dbReference>
<dbReference type="SUPFAM" id="SSF158472">
    <property type="entry name" value="HAMP domain-like"/>
    <property type="match status" value="1"/>
</dbReference>
<dbReference type="InterPro" id="IPR003018">
    <property type="entry name" value="GAF"/>
</dbReference>
<dbReference type="GO" id="GO:0016020">
    <property type="term" value="C:membrane"/>
    <property type="evidence" value="ECO:0007669"/>
    <property type="project" value="InterPro"/>
</dbReference>
<feature type="transmembrane region" description="Helical" evidence="3">
    <location>
        <begin position="283"/>
        <end position="305"/>
    </location>
</feature>
<keyword evidence="1" id="KW-0378">Hydrolase</keyword>
<dbReference type="Pfam" id="PF13185">
    <property type="entry name" value="GAF_2"/>
    <property type="match status" value="1"/>
</dbReference>
<evidence type="ECO:0000313" key="5">
    <source>
        <dbReference type="EMBL" id="NME68490.1"/>
    </source>
</evidence>
<dbReference type="PROSITE" id="PS50885">
    <property type="entry name" value="HAMP"/>
    <property type="match status" value="1"/>
</dbReference>
<dbReference type="InterPro" id="IPR036457">
    <property type="entry name" value="PPM-type-like_dom_sf"/>
</dbReference>
<comment type="caution">
    <text evidence="5">The sequence shown here is derived from an EMBL/GenBank/DDBJ whole genome shotgun (WGS) entry which is preliminary data.</text>
</comment>
<keyword evidence="3" id="KW-1133">Transmembrane helix</keyword>
<dbReference type="Gene3D" id="3.30.450.40">
    <property type="match status" value="1"/>
</dbReference>
<name>A0A7X9RTH0_9BACT</name>
<dbReference type="AlphaFoldDB" id="A0A7X9RTH0"/>
<feature type="domain" description="HAMP" evidence="4">
    <location>
        <begin position="306"/>
        <end position="359"/>
    </location>
</feature>
<dbReference type="InterPro" id="IPR029016">
    <property type="entry name" value="GAF-like_dom_sf"/>
</dbReference>
<evidence type="ECO:0000256" key="3">
    <source>
        <dbReference type="SAM" id="Phobius"/>
    </source>
</evidence>
<evidence type="ECO:0000313" key="6">
    <source>
        <dbReference type="Proteomes" id="UP000576082"/>
    </source>
</evidence>
<dbReference type="PANTHER" id="PTHR43156">
    <property type="entry name" value="STAGE II SPORULATION PROTEIN E-RELATED"/>
    <property type="match status" value="1"/>
</dbReference>
<dbReference type="InterPro" id="IPR052016">
    <property type="entry name" value="Bact_Sigma-Reg"/>
</dbReference>
<feature type="transmembrane region" description="Helical" evidence="3">
    <location>
        <begin position="21"/>
        <end position="38"/>
    </location>
</feature>
<dbReference type="SMART" id="SM00304">
    <property type="entry name" value="HAMP"/>
    <property type="match status" value="1"/>
</dbReference>
<organism evidence="5 6">
    <name type="scientific">Flammeovirga aprica JL-4</name>
    <dbReference type="NCBI Taxonomy" id="694437"/>
    <lineage>
        <taxon>Bacteria</taxon>
        <taxon>Pseudomonadati</taxon>
        <taxon>Bacteroidota</taxon>
        <taxon>Cytophagia</taxon>
        <taxon>Cytophagales</taxon>
        <taxon>Flammeovirgaceae</taxon>
        <taxon>Flammeovirga</taxon>
    </lineage>
</organism>